<proteinExistence type="predicted"/>
<keyword evidence="2" id="KW-1185">Reference proteome</keyword>
<reference evidence="1" key="1">
    <citation type="submission" date="2016-09" db="EMBL/GenBank/DDBJ databases">
        <authorList>
            <person name="Hebert L."/>
            <person name="Moumen B."/>
        </authorList>
    </citation>
    <scope>NUCLEOTIDE SEQUENCE [LARGE SCALE GENOMIC DNA]</scope>
    <source>
        <strain evidence="1">OVI</strain>
    </source>
</reference>
<accession>A0A1G4IJF8</accession>
<organism evidence="1 2">
    <name type="scientific">Trypanosoma equiperdum</name>
    <dbReference type="NCBI Taxonomy" id="5694"/>
    <lineage>
        <taxon>Eukaryota</taxon>
        <taxon>Discoba</taxon>
        <taxon>Euglenozoa</taxon>
        <taxon>Kinetoplastea</taxon>
        <taxon>Metakinetoplastina</taxon>
        <taxon>Trypanosomatida</taxon>
        <taxon>Trypanosomatidae</taxon>
        <taxon>Trypanosoma</taxon>
    </lineage>
</organism>
<dbReference type="RefSeq" id="XP_067082947.1">
    <property type="nucleotide sequence ID" value="XM_067226846.1"/>
</dbReference>
<comment type="caution">
    <text evidence="1">The sequence shown here is derived from an EMBL/GenBank/DDBJ whole genome shotgun (WGS) entry which is preliminary data.</text>
</comment>
<sequence length="786" mass="85467">MCSVSEGLLFCVTASTMVEGHSDTLLMVDGCTDTEKQEAQTLLLGGDSTREQLLSELSFLAETVTRVLPSAEVACNQVNLRLIVHMMEVISKYPTLGSLLVMSPRRLDEVMEEVLMNWLRHEAALVAIDKEANLLNKPCYHVVEPATRNVPTCEVRPGDANFPCMICVHTSRWSCAFWDLIRAEELKVGLHVAADGLPSFLQLQGLRSMHSRPGDGLIGSGRWWEVIGHITSIFFLHRESSDPMPIAELRTQTSNGVGVVAQQPLWLDLSFIPQLEMKETLVVGERIHAVGLVETSAIGRGTTLYSKKGPDSSPTRILLKARFVRTARFSPQWSNQQSTAEALTPPFPSARPCGGVGMAKTSEHNEVCAVYQARCCWECVAGAVTFAAAKAGGGFRGSHGRTRMEAILAALDVSALPISLWAAAGIVLASSKLQDGGVVTSVVGSADTLTPLRTFLLELGEETNFVSPVVHGLEKALLPMYARAPASHVMLPTEDGVAPHVEWVRGGTLNTAFQQVVFIPSLQAITTPALNAIQSALEQREHVVIREGGQSVKCRTASALLGMTQESTLVQQRHLFQFIDKGDFVLHVSSHSFKSPQEQAEVLFGALRGNAECDCNLTVDFFNRCENQWDVWYAWSLARSVEEPTVPQVLPQCSALLHSYFLTVKAICRDAVDVVMMSVLVKITCAHALLRHVGHPRAARRGSSSREKKTCACQVSASTGPVSTALVDAIVAIELCDASLRFMVGVSLIGGTSVFDLIVNDDGFDVMQYARDLQIHLESSMPADAK</sequence>
<name>A0A1G4IJF8_TRYEQ</name>
<dbReference type="GeneID" id="92377969"/>
<dbReference type="EMBL" id="CZPT02001868">
    <property type="protein sequence ID" value="SCU72452.1"/>
    <property type="molecule type" value="Genomic_DNA"/>
</dbReference>
<evidence type="ECO:0000313" key="2">
    <source>
        <dbReference type="Proteomes" id="UP000195570"/>
    </source>
</evidence>
<protein>
    <submittedName>
        <fullName evidence="1">Uncharacterized protein</fullName>
    </submittedName>
</protein>
<evidence type="ECO:0000313" key="1">
    <source>
        <dbReference type="EMBL" id="SCU72452.1"/>
    </source>
</evidence>
<gene>
    <name evidence="1" type="ORF">TEOVI_000402900</name>
</gene>
<dbReference type="Proteomes" id="UP000195570">
    <property type="component" value="Unassembled WGS sequence"/>
</dbReference>
<dbReference type="VEuPathDB" id="TriTrypDB:TEOVI_000402900"/>
<dbReference type="AlphaFoldDB" id="A0A1G4IJF8"/>